<proteinExistence type="predicted"/>
<gene>
    <name evidence="1" type="ORF">SAMN05421753_104124</name>
</gene>
<dbReference type="EMBL" id="FOQD01000004">
    <property type="protein sequence ID" value="SFH95404.1"/>
    <property type="molecule type" value="Genomic_DNA"/>
</dbReference>
<keyword evidence="2" id="KW-1185">Reference proteome</keyword>
<protein>
    <submittedName>
        <fullName evidence="1">Uncharacterized protein</fullName>
    </submittedName>
</protein>
<sequence>MDLLNQQDSFVIAHLVLCREFEMENVGQRSNPDGYDVFHNGLLVQIRRQIGPTQPNQIFTATYPDAEEQRKYLQQAWIKYLTLQPD</sequence>
<dbReference type="AlphaFoldDB" id="A0A1I3E8W1"/>
<name>A0A1I3E8W1_9PLAN</name>
<accession>A0A1I3E8W1</accession>
<organism evidence="1 2">
    <name type="scientific">Planctomicrobium piriforme</name>
    <dbReference type="NCBI Taxonomy" id="1576369"/>
    <lineage>
        <taxon>Bacteria</taxon>
        <taxon>Pseudomonadati</taxon>
        <taxon>Planctomycetota</taxon>
        <taxon>Planctomycetia</taxon>
        <taxon>Planctomycetales</taxon>
        <taxon>Planctomycetaceae</taxon>
        <taxon>Planctomicrobium</taxon>
    </lineage>
</organism>
<dbReference type="Proteomes" id="UP000199518">
    <property type="component" value="Unassembled WGS sequence"/>
</dbReference>
<evidence type="ECO:0000313" key="2">
    <source>
        <dbReference type="Proteomes" id="UP000199518"/>
    </source>
</evidence>
<evidence type="ECO:0000313" key="1">
    <source>
        <dbReference type="EMBL" id="SFH95404.1"/>
    </source>
</evidence>
<reference evidence="2" key="1">
    <citation type="submission" date="2016-10" db="EMBL/GenBank/DDBJ databases">
        <authorList>
            <person name="Varghese N."/>
            <person name="Submissions S."/>
        </authorList>
    </citation>
    <scope>NUCLEOTIDE SEQUENCE [LARGE SCALE GENOMIC DNA]</scope>
    <source>
        <strain evidence="2">DSM 26348</strain>
    </source>
</reference>